<evidence type="ECO:0000313" key="3">
    <source>
        <dbReference type="EMBL" id="KAH7065282.1"/>
    </source>
</evidence>
<accession>A0ABQ8GVK1</accession>
<sequence length="172" mass="19397">MSGYNKLPTLRGAHPELAVFRRFAAVNAQNVLLLQAEIVDLERELRKSEEGDKNSSDPARSNLGRDWYALSQPGRDNPRIAAKCEGEIESSVTNEQTQHASESRQYMILLELRSKLKEHNDALLQQAQMAELHHPSKPSIFLLSAPVDDGQRYGINITPGKRLRRLRRTGLS</sequence>
<dbReference type="PANTHER" id="PTHR34502:SF5">
    <property type="entry name" value="DUF6594 DOMAIN-CONTAINING PROTEIN"/>
    <property type="match status" value="1"/>
</dbReference>
<feature type="region of interest" description="Disordered" evidence="1">
    <location>
        <begin position="45"/>
        <end position="77"/>
    </location>
</feature>
<evidence type="ECO:0000313" key="4">
    <source>
        <dbReference type="Proteomes" id="UP000774617"/>
    </source>
</evidence>
<organism evidence="3 4">
    <name type="scientific">Macrophomina phaseolina</name>
    <dbReference type="NCBI Taxonomy" id="35725"/>
    <lineage>
        <taxon>Eukaryota</taxon>
        <taxon>Fungi</taxon>
        <taxon>Dikarya</taxon>
        <taxon>Ascomycota</taxon>
        <taxon>Pezizomycotina</taxon>
        <taxon>Dothideomycetes</taxon>
        <taxon>Dothideomycetes incertae sedis</taxon>
        <taxon>Botryosphaeriales</taxon>
        <taxon>Botryosphaeriaceae</taxon>
        <taxon>Macrophomina</taxon>
    </lineage>
</organism>
<proteinExistence type="predicted"/>
<name>A0ABQ8GVK1_9PEZI</name>
<dbReference type="Pfam" id="PF20237">
    <property type="entry name" value="DUF6594"/>
    <property type="match status" value="1"/>
</dbReference>
<keyword evidence="4" id="KW-1185">Reference proteome</keyword>
<feature type="compositionally biased region" description="Basic and acidic residues" evidence="1">
    <location>
        <begin position="45"/>
        <end position="55"/>
    </location>
</feature>
<dbReference type="InterPro" id="IPR046529">
    <property type="entry name" value="DUF6594"/>
</dbReference>
<reference evidence="3 4" key="1">
    <citation type="journal article" date="2021" name="Nat. Commun.">
        <title>Genetic determinants of endophytism in the Arabidopsis root mycobiome.</title>
        <authorList>
            <person name="Mesny F."/>
            <person name="Miyauchi S."/>
            <person name="Thiergart T."/>
            <person name="Pickel B."/>
            <person name="Atanasova L."/>
            <person name="Karlsson M."/>
            <person name="Huettel B."/>
            <person name="Barry K.W."/>
            <person name="Haridas S."/>
            <person name="Chen C."/>
            <person name="Bauer D."/>
            <person name="Andreopoulos W."/>
            <person name="Pangilinan J."/>
            <person name="LaButti K."/>
            <person name="Riley R."/>
            <person name="Lipzen A."/>
            <person name="Clum A."/>
            <person name="Drula E."/>
            <person name="Henrissat B."/>
            <person name="Kohler A."/>
            <person name="Grigoriev I.V."/>
            <person name="Martin F.M."/>
            <person name="Hacquard S."/>
        </authorList>
    </citation>
    <scope>NUCLEOTIDE SEQUENCE [LARGE SCALE GENOMIC DNA]</scope>
    <source>
        <strain evidence="3 4">MPI-SDFR-AT-0080</strain>
    </source>
</reference>
<dbReference type="Proteomes" id="UP000774617">
    <property type="component" value="Unassembled WGS sequence"/>
</dbReference>
<comment type="caution">
    <text evidence="3">The sequence shown here is derived from an EMBL/GenBank/DDBJ whole genome shotgun (WGS) entry which is preliminary data.</text>
</comment>
<dbReference type="PANTHER" id="PTHR34502">
    <property type="entry name" value="DUF6594 DOMAIN-CONTAINING PROTEIN-RELATED"/>
    <property type="match status" value="1"/>
</dbReference>
<protein>
    <recommendedName>
        <fullName evidence="2">DUF6594 domain-containing protein</fullName>
    </recommendedName>
</protein>
<evidence type="ECO:0000259" key="2">
    <source>
        <dbReference type="Pfam" id="PF20237"/>
    </source>
</evidence>
<evidence type="ECO:0000256" key="1">
    <source>
        <dbReference type="SAM" id="MobiDB-lite"/>
    </source>
</evidence>
<gene>
    <name evidence="3" type="ORF">B0J12DRAFT_723308</name>
</gene>
<feature type="domain" description="DUF6594" evidence="2">
    <location>
        <begin position="4"/>
        <end position="138"/>
    </location>
</feature>
<dbReference type="EMBL" id="JAGTJR010000001">
    <property type="protein sequence ID" value="KAH7065282.1"/>
    <property type="molecule type" value="Genomic_DNA"/>
</dbReference>